<keyword evidence="4" id="KW-1133">Transmembrane helix</keyword>
<evidence type="ECO:0000313" key="8">
    <source>
        <dbReference type="Proteomes" id="UP000735302"/>
    </source>
</evidence>
<sequence>FLDQGPNGASFVAMALLIRAVEALGMASFVTASCAIVSNEFPNHISSAFSVLETSLGVGLLIGPTLGGALYEEAECGIRTHDRTVLANLRVGSLSTVPPTPQNFEDVYKT</sequence>
<dbReference type="PANTHER" id="PTHR23506">
    <property type="entry name" value="GH10249P"/>
    <property type="match status" value="1"/>
</dbReference>
<dbReference type="AlphaFoldDB" id="A0AAV4D0A4"/>
<feature type="signal peptide" evidence="6">
    <location>
        <begin position="1"/>
        <end position="23"/>
    </location>
</feature>
<feature type="chain" id="PRO_5043371605" evidence="6">
    <location>
        <begin position="24"/>
        <end position="110"/>
    </location>
</feature>
<evidence type="ECO:0000256" key="2">
    <source>
        <dbReference type="ARBA" id="ARBA00022448"/>
    </source>
</evidence>
<comment type="subcellular location">
    <subcellularLocation>
        <location evidence="1">Membrane</location>
        <topology evidence="1">Multi-pass membrane protein</topology>
    </subcellularLocation>
</comment>
<evidence type="ECO:0000256" key="6">
    <source>
        <dbReference type="SAM" id="SignalP"/>
    </source>
</evidence>
<accession>A0AAV4D0A4</accession>
<dbReference type="Proteomes" id="UP000735302">
    <property type="component" value="Unassembled WGS sequence"/>
</dbReference>
<evidence type="ECO:0000256" key="5">
    <source>
        <dbReference type="ARBA" id="ARBA00023136"/>
    </source>
</evidence>
<keyword evidence="8" id="KW-1185">Reference proteome</keyword>
<reference evidence="7 8" key="1">
    <citation type="journal article" date="2021" name="Elife">
        <title>Chloroplast acquisition without the gene transfer in kleptoplastic sea slugs, Plakobranchus ocellatus.</title>
        <authorList>
            <person name="Maeda T."/>
            <person name="Takahashi S."/>
            <person name="Yoshida T."/>
            <person name="Shimamura S."/>
            <person name="Takaki Y."/>
            <person name="Nagai Y."/>
            <person name="Toyoda A."/>
            <person name="Suzuki Y."/>
            <person name="Arimoto A."/>
            <person name="Ishii H."/>
            <person name="Satoh N."/>
            <person name="Nishiyama T."/>
            <person name="Hasebe M."/>
            <person name="Maruyama T."/>
            <person name="Minagawa J."/>
            <person name="Obokata J."/>
            <person name="Shigenobu S."/>
        </authorList>
    </citation>
    <scope>NUCLEOTIDE SEQUENCE [LARGE SCALE GENOMIC DNA]</scope>
</reference>
<dbReference type="SUPFAM" id="SSF103473">
    <property type="entry name" value="MFS general substrate transporter"/>
    <property type="match status" value="1"/>
</dbReference>
<evidence type="ECO:0000256" key="4">
    <source>
        <dbReference type="ARBA" id="ARBA00022989"/>
    </source>
</evidence>
<keyword evidence="5" id="KW-0472">Membrane</keyword>
<evidence type="ECO:0000313" key="7">
    <source>
        <dbReference type="EMBL" id="GFO37563.1"/>
    </source>
</evidence>
<dbReference type="InterPro" id="IPR011701">
    <property type="entry name" value="MFS"/>
</dbReference>
<dbReference type="GO" id="GO:0016020">
    <property type="term" value="C:membrane"/>
    <property type="evidence" value="ECO:0007669"/>
    <property type="project" value="UniProtKB-SubCell"/>
</dbReference>
<organism evidence="7 8">
    <name type="scientific">Plakobranchus ocellatus</name>
    <dbReference type="NCBI Taxonomy" id="259542"/>
    <lineage>
        <taxon>Eukaryota</taxon>
        <taxon>Metazoa</taxon>
        <taxon>Spiralia</taxon>
        <taxon>Lophotrochozoa</taxon>
        <taxon>Mollusca</taxon>
        <taxon>Gastropoda</taxon>
        <taxon>Heterobranchia</taxon>
        <taxon>Euthyneura</taxon>
        <taxon>Panpulmonata</taxon>
        <taxon>Sacoglossa</taxon>
        <taxon>Placobranchoidea</taxon>
        <taxon>Plakobranchidae</taxon>
        <taxon>Plakobranchus</taxon>
    </lineage>
</organism>
<dbReference type="PANTHER" id="PTHR23506:SF26">
    <property type="entry name" value="MFS-TYPE TRANSPORTER SLC18B1"/>
    <property type="match status" value="1"/>
</dbReference>
<dbReference type="Gene3D" id="1.20.1250.20">
    <property type="entry name" value="MFS general substrate transporter like domains"/>
    <property type="match status" value="1"/>
</dbReference>
<evidence type="ECO:0000256" key="3">
    <source>
        <dbReference type="ARBA" id="ARBA00022692"/>
    </source>
</evidence>
<proteinExistence type="predicted"/>
<feature type="non-terminal residue" evidence="7">
    <location>
        <position position="1"/>
    </location>
</feature>
<dbReference type="Pfam" id="PF07690">
    <property type="entry name" value="MFS_1"/>
    <property type="match status" value="1"/>
</dbReference>
<dbReference type="InterPro" id="IPR050930">
    <property type="entry name" value="MFS_Vesicular_Transporter"/>
</dbReference>
<dbReference type="InterPro" id="IPR036259">
    <property type="entry name" value="MFS_trans_sf"/>
</dbReference>
<keyword evidence="3" id="KW-0812">Transmembrane</keyword>
<evidence type="ECO:0000256" key="1">
    <source>
        <dbReference type="ARBA" id="ARBA00004141"/>
    </source>
</evidence>
<gene>
    <name evidence="7" type="ORF">PoB_006406800</name>
</gene>
<dbReference type="GO" id="GO:0022857">
    <property type="term" value="F:transmembrane transporter activity"/>
    <property type="evidence" value="ECO:0007669"/>
    <property type="project" value="InterPro"/>
</dbReference>
<comment type="caution">
    <text evidence="7">The sequence shown here is derived from an EMBL/GenBank/DDBJ whole genome shotgun (WGS) entry which is preliminary data.</text>
</comment>
<keyword evidence="6" id="KW-0732">Signal</keyword>
<dbReference type="EMBL" id="BLXT01007269">
    <property type="protein sequence ID" value="GFO37563.1"/>
    <property type="molecule type" value="Genomic_DNA"/>
</dbReference>
<protein>
    <submittedName>
        <fullName evidence="7">MFS-type transporter slc18b1</fullName>
    </submittedName>
</protein>
<name>A0AAV4D0A4_9GAST</name>
<keyword evidence="2" id="KW-0813">Transport</keyword>